<dbReference type="PANTHER" id="PTHR30185">
    <property type="entry name" value="CRYPTIC BETA-GLUCOSIDE BGL OPERON ANTITERMINATOR"/>
    <property type="match status" value="1"/>
</dbReference>
<evidence type="ECO:0000256" key="3">
    <source>
        <dbReference type="ARBA" id="ARBA00023015"/>
    </source>
</evidence>
<evidence type="ECO:0000259" key="7">
    <source>
        <dbReference type="PROSITE" id="PS51099"/>
    </source>
</evidence>
<dbReference type="SUPFAM" id="SSF55804">
    <property type="entry name" value="Phoshotransferase/anion transport protein"/>
    <property type="match status" value="1"/>
</dbReference>
<dbReference type="CDD" id="cd05568">
    <property type="entry name" value="PTS_IIB_bgl_like"/>
    <property type="match status" value="1"/>
</dbReference>
<dbReference type="PROSITE" id="PS51372">
    <property type="entry name" value="PRD_2"/>
    <property type="match status" value="2"/>
</dbReference>
<evidence type="ECO:0000313" key="10">
    <source>
        <dbReference type="Proteomes" id="UP000075737"/>
    </source>
</evidence>
<dbReference type="InterPro" id="IPR002178">
    <property type="entry name" value="PTS_EIIA_type-2_dom"/>
</dbReference>
<dbReference type="CDD" id="cd00090">
    <property type="entry name" value="HTH_ARSR"/>
    <property type="match status" value="1"/>
</dbReference>
<dbReference type="InterPro" id="IPR011991">
    <property type="entry name" value="ArsR-like_HTH"/>
</dbReference>
<dbReference type="OrthoDB" id="3175596at2"/>
<dbReference type="Proteomes" id="UP000075737">
    <property type="component" value="Unassembled WGS sequence"/>
</dbReference>
<dbReference type="PROSITE" id="PS51099">
    <property type="entry name" value="PTS_EIIB_TYPE_2"/>
    <property type="match status" value="1"/>
</dbReference>
<dbReference type="STRING" id="520767.ATZ99_05810"/>
<evidence type="ECO:0000256" key="1">
    <source>
        <dbReference type="ARBA" id="ARBA00022679"/>
    </source>
</evidence>
<dbReference type="InterPro" id="IPR036095">
    <property type="entry name" value="PTS_EIIB-like_sf"/>
</dbReference>
<dbReference type="InterPro" id="IPR011608">
    <property type="entry name" value="PRD"/>
</dbReference>
<dbReference type="InterPro" id="IPR003501">
    <property type="entry name" value="PTS_EIIB_2/3"/>
</dbReference>
<keyword evidence="2" id="KW-0677">Repeat</keyword>
<dbReference type="GO" id="GO:0008982">
    <property type="term" value="F:protein-N(PI)-phosphohistidine-sugar phosphotransferase activity"/>
    <property type="evidence" value="ECO:0007669"/>
    <property type="project" value="InterPro"/>
</dbReference>
<dbReference type="InterPro" id="IPR013196">
    <property type="entry name" value="HTH_11"/>
</dbReference>
<keyword evidence="10" id="KW-1185">Reference proteome</keyword>
<proteinExistence type="predicted"/>
<dbReference type="Gene3D" id="1.10.1790.10">
    <property type="entry name" value="PRD domain"/>
    <property type="match status" value="2"/>
</dbReference>
<dbReference type="SUPFAM" id="SSF52794">
    <property type="entry name" value="PTS system IIB component-like"/>
    <property type="match status" value="1"/>
</dbReference>
<name>A0A162MTH3_9FIRM</name>
<feature type="coiled-coil region" evidence="5">
    <location>
        <begin position="508"/>
        <end position="535"/>
    </location>
</feature>
<dbReference type="Gene3D" id="3.40.930.10">
    <property type="entry name" value="Mannitol-specific EII, Chain A"/>
    <property type="match status" value="1"/>
</dbReference>
<dbReference type="PROSITE" id="PS51094">
    <property type="entry name" value="PTS_EIIA_TYPE_2"/>
    <property type="match status" value="1"/>
</dbReference>
<organism evidence="9 10">
    <name type="scientific">Thermovenabulum gondwanense</name>
    <dbReference type="NCBI Taxonomy" id="520767"/>
    <lineage>
        <taxon>Bacteria</taxon>
        <taxon>Bacillati</taxon>
        <taxon>Bacillota</taxon>
        <taxon>Clostridia</taxon>
        <taxon>Thermosediminibacterales</taxon>
        <taxon>Thermosediminibacteraceae</taxon>
        <taxon>Thermovenabulum</taxon>
    </lineage>
</organism>
<dbReference type="Pfam" id="PF00874">
    <property type="entry name" value="PRD"/>
    <property type="match status" value="2"/>
</dbReference>
<sequence length="696" mass="79596">MVMNMADELETREKRILEFLLKGPKTAQDLAKELSVSRRTILRDLPSLEEKLKKRGLFLERKAGKGIKLRGPDSAIENLSKELSKKTLSEDRLPAKERQILVLLNLIEKKGIEKLYTFARELRVTEATISYDLDQLEGILGKYELKIIRKPGLGVFLEGEEKNKRALLADLIYEQFNESELIELLKSRFGERNAPEEDSGDIIDEVKLRLLKFIEKDLINDIEEVLREITEEFDIKLADSAFAGLLVHIVLSVARLKKGEKITMEKNVLATLEMTREFQIARSLGKRMEEKGIFQIPEEELGYITMHLLGAKIREREGFDEIFYFINDDEALKMAEEIFINAGKVLQKEINKDNKAVKDLALHLKPAIARLRLKMDIRNPLLFQLKEKYSDLMEICKRAVEPLENRLLIKFPESEIGFIAMHVGAAVERMKRDKKYSVILVCPTGIGSSKMLYSRVEKELPHLKVLDAVSLLELDGALAKYPGVDLVISTIPIELPRVKTISVSPLLTKNEVEKINTLLNEIENHSAETENAEENSDYPKEELKDAIFNLIEKMVFIKEIAKKNIEGLMDEVIKYFNDVVVDGNLLKEDLKRRMELSGCGVPGTGVYLLHAKSRSVREPLFGVFGTKEKMFLKNMDGQKEGYRDFVLMLLPTEGYKKTAEVFARISVLILEDKEFLTALKGQNESLFIKILLKKLK</sequence>
<evidence type="ECO:0000259" key="8">
    <source>
        <dbReference type="PROSITE" id="PS51372"/>
    </source>
</evidence>
<evidence type="ECO:0000256" key="2">
    <source>
        <dbReference type="ARBA" id="ARBA00022737"/>
    </source>
</evidence>
<dbReference type="InterPro" id="IPR036634">
    <property type="entry name" value="PRD_sf"/>
</dbReference>
<feature type="domain" description="PRD" evidence="8">
    <location>
        <begin position="213"/>
        <end position="318"/>
    </location>
</feature>
<protein>
    <submittedName>
        <fullName evidence="9">Transcriptional regulator MtlR</fullName>
    </submittedName>
</protein>
<keyword evidence="5" id="KW-0175">Coiled coil</keyword>
<accession>A0A162MTH3</accession>
<dbReference type="GO" id="GO:0006355">
    <property type="term" value="P:regulation of DNA-templated transcription"/>
    <property type="evidence" value="ECO:0007669"/>
    <property type="project" value="InterPro"/>
</dbReference>
<evidence type="ECO:0000256" key="5">
    <source>
        <dbReference type="SAM" id="Coils"/>
    </source>
</evidence>
<dbReference type="InterPro" id="IPR036390">
    <property type="entry name" value="WH_DNA-bd_sf"/>
</dbReference>
<dbReference type="AlphaFoldDB" id="A0A162MTH3"/>
<gene>
    <name evidence="9" type="primary">mtlR</name>
    <name evidence="9" type="ORF">ATZ99_05810</name>
</gene>
<dbReference type="Pfam" id="PF08279">
    <property type="entry name" value="HTH_11"/>
    <property type="match status" value="1"/>
</dbReference>
<dbReference type="InterPro" id="IPR036388">
    <property type="entry name" value="WH-like_DNA-bd_sf"/>
</dbReference>
<dbReference type="Gene3D" id="3.40.50.2300">
    <property type="match status" value="1"/>
</dbReference>
<keyword evidence="3" id="KW-0805">Transcription regulation</keyword>
<keyword evidence="1" id="KW-0808">Transferase</keyword>
<keyword evidence="4" id="KW-0804">Transcription</keyword>
<dbReference type="PANTHER" id="PTHR30185:SF18">
    <property type="entry name" value="TRANSCRIPTIONAL REGULATOR MTLR"/>
    <property type="match status" value="1"/>
</dbReference>
<feature type="domain" description="PTS EIIB type-2" evidence="7">
    <location>
        <begin position="436"/>
        <end position="527"/>
    </location>
</feature>
<dbReference type="EMBL" id="LOHZ01000022">
    <property type="protein sequence ID" value="KYO67295.1"/>
    <property type="molecule type" value="Genomic_DNA"/>
</dbReference>
<dbReference type="InterPro" id="IPR050661">
    <property type="entry name" value="BglG_antiterminators"/>
</dbReference>
<dbReference type="GO" id="GO:0009401">
    <property type="term" value="P:phosphoenolpyruvate-dependent sugar phosphotransferase system"/>
    <property type="evidence" value="ECO:0007669"/>
    <property type="project" value="InterPro"/>
</dbReference>
<evidence type="ECO:0000313" key="9">
    <source>
        <dbReference type="EMBL" id="KYO67295.1"/>
    </source>
</evidence>
<dbReference type="SUPFAM" id="SSF63520">
    <property type="entry name" value="PTS-regulatory domain, PRD"/>
    <property type="match status" value="2"/>
</dbReference>
<dbReference type="Pfam" id="PF00359">
    <property type="entry name" value="PTS_EIIA_2"/>
    <property type="match status" value="1"/>
</dbReference>
<dbReference type="SUPFAM" id="SSF46785">
    <property type="entry name" value="Winged helix' DNA-binding domain"/>
    <property type="match status" value="1"/>
</dbReference>
<dbReference type="InterPro" id="IPR013011">
    <property type="entry name" value="PTS_EIIB_2"/>
</dbReference>
<dbReference type="InterPro" id="IPR016152">
    <property type="entry name" value="PTrfase/Anion_transptr"/>
</dbReference>
<feature type="domain" description="PRD" evidence="8">
    <location>
        <begin position="326"/>
        <end position="433"/>
    </location>
</feature>
<evidence type="ECO:0000256" key="4">
    <source>
        <dbReference type="ARBA" id="ARBA00023163"/>
    </source>
</evidence>
<dbReference type="Gene3D" id="1.10.10.10">
    <property type="entry name" value="Winged helix-like DNA-binding domain superfamily/Winged helix DNA-binding domain"/>
    <property type="match status" value="1"/>
</dbReference>
<reference evidence="9 10" key="1">
    <citation type="submission" date="2015-12" db="EMBL/GenBank/DDBJ databases">
        <title>Draft genome of Thermovenabulum gondwanense isolated from a red thermophilic microbial mat colonisisng an outflow channel of a bore well.</title>
        <authorList>
            <person name="Patel B.K."/>
        </authorList>
    </citation>
    <scope>NUCLEOTIDE SEQUENCE [LARGE SCALE GENOMIC DNA]</scope>
    <source>
        <strain evidence="9 10">R270</strain>
    </source>
</reference>
<evidence type="ECO:0000259" key="6">
    <source>
        <dbReference type="PROSITE" id="PS51094"/>
    </source>
</evidence>
<feature type="domain" description="PTS EIIA type-2" evidence="6">
    <location>
        <begin position="549"/>
        <end position="694"/>
    </location>
</feature>
<comment type="caution">
    <text evidence="9">The sequence shown here is derived from an EMBL/GenBank/DDBJ whole genome shotgun (WGS) entry which is preliminary data.</text>
</comment>
<dbReference type="Pfam" id="PF02302">
    <property type="entry name" value="PTS_IIB"/>
    <property type="match status" value="1"/>
</dbReference>